<dbReference type="EMBL" id="AZBU02000001">
    <property type="protein sequence ID" value="TMS34301.1"/>
    <property type="molecule type" value="Genomic_DNA"/>
</dbReference>
<gene>
    <name evidence="2" type="ORF">L596_001927</name>
</gene>
<accession>A0A4U8UN60</accession>
<keyword evidence="1" id="KW-0812">Transmembrane</keyword>
<comment type="caution">
    <text evidence="2">The sequence shown here is derived from an EMBL/GenBank/DDBJ whole genome shotgun (WGS) entry which is preliminary data.</text>
</comment>
<proteinExistence type="predicted"/>
<evidence type="ECO:0000313" key="2">
    <source>
        <dbReference type="EMBL" id="TMS34301.1"/>
    </source>
</evidence>
<evidence type="ECO:0000313" key="3">
    <source>
        <dbReference type="Proteomes" id="UP000298663"/>
    </source>
</evidence>
<dbReference type="Proteomes" id="UP000298663">
    <property type="component" value="Chromosome X"/>
</dbReference>
<keyword evidence="3" id="KW-1185">Reference proteome</keyword>
<sequence length="122" mass="14185">MQRIRRITVLLLFAGFAALLPLYNSRTFLQVKDWSIYFFPNQHALDDRQTIGTSIVLIAFEILSLMIEVFCFVTMKSDNRKKAIGPPRTYYYNPSQNNTYDQDAVQGYLRAAVRGIQPPRLY</sequence>
<reference evidence="2 3" key="2">
    <citation type="journal article" date="2019" name="G3 (Bethesda)">
        <title>Hybrid Assembly of the Genome of the Entomopathogenic Nematode Steinernema carpocapsae Identifies the X-Chromosome.</title>
        <authorList>
            <person name="Serra L."/>
            <person name="Macchietto M."/>
            <person name="Macias-Munoz A."/>
            <person name="McGill C.J."/>
            <person name="Rodriguez I.M."/>
            <person name="Rodriguez B."/>
            <person name="Murad R."/>
            <person name="Mortazavi A."/>
        </authorList>
    </citation>
    <scope>NUCLEOTIDE SEQUENCE [LARGE SCALE GENOMIC DNA]</scope>
    <source>
        <strain evidence="2 3">ALL</strain>
    </source>
</reference>
<protein>
    <submittedName>
        <fullName evidence="2">Uncharacterized protein</fullName>
    </submittedName>
</protein>
<name>A0A4U8UN60_STECR</name>
<organism evidence="2 3">
    <name type="scientific">Steinernema carpocapsae</name>
    <name type="common">Entomopathogenic nematode</name>
    <dbReference type="NCBI Taxonomy" id="34508"/>
    <lineage>
        <taxon>Eukaryota</taxon>
        <taxon>Metazoa</taxon>
        <taxon>Ecdysozoa</taxon>
        <taxon>Nematoda</taxon>
        <taxon>Chromadorea</taxon>
        <taxon>Rhabditida</taxon>
        <taxon>Tylenchina</taxon>
        <taxon>Panagrolaimomorpha</taxon>
        <taxon>Strongyloidoidea</taxon>
        <taxon>Steinernematidae</taxon>
        <taxon>Steinernema</taxon>
    </lineage>
</organism>
<keyword evidence="1" id="KW-1133">Transmembrane helix</keyword>
<feature type="transmembrane region" description="Helical" evidence="1">
    <location>
        <begin position="51"/>
        <end position="73"/>
    </location>
</feature>
<keyword evidence="1" id="KW-0472">Membrane</keyword>
<dbReference type="AlphaFoldDB" id="A0A4U8UN60"/>
<dbReference type="EMBL" id="CM016762">
    <property type="protein sequence ID" value="TMS34301.1"/>
    <property type="molecule type" value="Genomic_DNA"/>
</dbReference>
<evidence type="ECO:0000256" key="1">
    <source>
        <dbReference type="SAM" id="Phobius"/>
    </source>
</evidence>
<reference evidence="2 3" key="1">
    <citation type="journal article" date="2015" name="Genome Biol.">
        <title>Comparative genomics of Steinernema reveals deeply conserved gene regulatory networks.</title>
        <authorList>
            <person name="Dillman A.R."/>
            <person name="Macchietto M."/>
            <person name="Porter C.F."/>
            <person name="Rogers A."/>
            <person name="Williams B."/>
            <person name="Antoshechkin I."/>
            <person name="Lee M.M."/>
            <person name="Goodwin Z."/>
            <person name="Lu X."/>
            <person name="Lewis E.E."/>
            <person name="Goodrich-Blair H."/>
            <person name="Stock S.P."/>
            <person name="Adams B.J."/>
            <person name="Sternberg P.W."/>
            <person name="Mortazavi A."/>
        </authorList>
    </citation>
    <scope>NUCLEOTIDE SEQUENCE [LARGE SCALE GENOMIC DNA]</scope>
    <source>
        <strain evidence="2 3">ALL</strain>
    </source>
</reference>